<comment type="similarity">
    <text evidence="1">Belongs to the short-chain dehydrogenases/reductases (SDR) family.</text>
</comment>
<proteinExistence type="inferred from homology"/>
<dbReference type="EC" id="1.1.1.-" evidence="3"/>
<evidence type="ECO:0000256" key="1">
    <source>
        <dbReference type="ARBA" id="ARBA00006484"/>
    </source>
</evidence>
<organism evidence="3 4">
    <name type="scientific">Streptomyces ochraceiscleroticus</name>
    <dbReference type="NCBI Taxonomy" id="47761"/>
    <lineage>
        <taxon>Bacteria</taxon>
        <taxon>Bacillati</taxon>
        <taxon>Actinomycetota</taxon>
        <taxon>Actinomycetes</taxon>
        <taxon>Kitasatosporales</taxon>
        <taxon>Streptomycetaceae</taxon>
        <taxon>Streptomyces</taxon>
    </lineage>
</organism>
<dbReference type="EMBL" id="JBHSPX010000008">
    <property type="protein sequence ID" value="MFC6065948.1"/>
    <property type="molecule type" value="Genomic_DNA"/>
</dbReference>
<dbReference type="PRINTS" id="PR00080">
    <property type="entry name" value="SDRFAMILY"/>
</dbReference>
<dbReference type="Pfam" id="PF13561">
    <property type="entry name" value="adh_short_C2"/>
    <property type="match status" value="1"/>
</dbReference>
<accession>A0ABW1MRP0</accession>
<dbReference type="NCBIfam" id="NF005559">
    <property type="entry name" value="PRK07231.1"/>
    <property type="match status" value="1"/>
</dbReference>
<dbReference type="Proteomes" id="UP001596139">
    <property type="component" value="Unassembled WGS sequence"/>
</dbReference>
<dbReference type="InterPro" id="IPR002347">
    <property type="entry name" value="SDR_fam"/>
</dbReference>
<dbReference type="Gene3D" id="3.40.50.720">
    <property type="entry name" value="NAD(P)-binding Rossmann-like Domain"/>
    <property type="match status" value="1"/>
</dbReference>
<evidence type="ECO:0000256" key="2">
    <source>
        <dbReference type="ARBA" id="ARBA00023002"/>
    </source>
</evidence>
<dbReference type="RefSeq" id="WP_031054029.1">
    <property type="nucleotide sequence ID" value="NZ_JBHSPX010000008.1"/>
</dbReference>
<evidence type="ECO:0000313" key="3">
    <source>
        <dbReference type="EMBL" id="MFC6065948.1"/>
    </source>
</evidence>
<keyword evidence="2 3" id="KW-0560">Oxidoreductase</keyword>
<evidence type="ECO:0000313" key="4">
    <source>
        <dbReference type="Proteomes" id="UP001596139"/>
    </source>
</evidence>
<keyword evidence="4" id="KW-1185">Reference proteome</keyword>
<comment type="caution">
    <text evidence="3">The sequence shown here is derived from an EMBL/GenBank/DDBJ whole genome shotgun (WGS) entry which is preliminary data.</text>
</comment>
<protein>
    <submittedName>
        <fullName evidence="3">SDR family NAD(P)-dependent oxidoreductase</fullName>
        <ecNumber evidence="3">1.1.1.-</ecNumber>
    </submittedName>
</protein>
<dbReference type="InterPro" id="IPR036291">
    <property type="entry name" value="NAD(P)-bd_dom_sf"/>
</dbReference>
<dbReference type="GO" id="GO:0016491">
    <property type="term" value="F:oxidoreductase activity"/>
    <property type="evidence" value="ECO:0007669"/>
    <property type="project" value="UniProtKB-KW"/>
</dbReference>
<dbReference type="PRINTS" id="PR00081">
    <property type="entry name" value="GDHRDH"/>
</dbReference>
<reference evidence="4" key="1">
    <citation type="journal article" date="2019" name="Int. J. Syst. Evol. Microbiol.">
        <title>The Global Catalogue of Microorganisms (GCM) 10K type strain sequencing project: providing services to taxonomists for standard genome sequencing and annotation.</title>
        <authorList>
            <consortium name="The Broad Institute Genomics Platform"/>
            <consortium name="The Broad Institute Genome Sequencing Center for Infectious Disease"/>
            <person name="Wu L."/>
            <person name="Ma J."/>
        </authorList>
    </citation>
    <scope>NUCLEOTIDE SEQUENCE [LARGE SCALE GENOMIC DNA]</scope>
    <source>
        <strain evidence="4">CGMCC 1.15180</strain>
    </source>
</reference>
<gene>
    <name evidence="3" type="ORF">ACFP4F_25875</name>
</gene>
<dbReference type="PANTHER" id="PTHR24321:SF8">
    <property type="entry name" value="ESTRADIOL 17-BETA-DEHYDROGENASE 8-RELATED"/>
    <property type="match status" value="1"/>
</dbReference>
<sequence>MVQCDFTGQVAFITGASAGMGAATARAFAEAGAAVALADVNRDAVVRFADELTSKGLRALAIECDVANEQQVADAVAATVEAFGRLDMAFNNAGIMIPPAGAAEESAQAFDSVVAVNLRGVWASMKHELAQMRRQGSGAIVNCSSLGGLVGGSERASYHATKHGVLGQTKSVALEYAPLGVRVNAVCPGTIATPMVDRMSAAGELDVDATLSVTPMARLGDPEEIAAAVLWLCSDAASYVTGVALPVDGGFTAR</sequence>
<dbReference type="SUPFAM" id="SSF51735">
    <property type="entry name" value="NAD(P)-binding Rossmann-fold domains"/>
    <property type="match status" value="1"/>
</dbReference>
<name>A0ABW1MRP0_9ACTN</name>
<dbReference type="PANTHER" id="PTHR24321">
    <property type="entry name" value="DEHYDROGENASES, SHORT CHAIN"/>
    <property type="match status" value="1"/>
</dbReference>